<proteinExistence type="predicted"/>
<dbReference type="AlphaFoldDB" id="A0A3B9IRI7"/>
<accession>A0A3B9IRI7</accession>
<evidence type="ECO:0000313" key="1">
    <source>
        <dbReference type="EMBL" id="HAE50415.1"/>
    </source>
</evidence>
<name>A0A3B9IRI7_9PROT</name>
<dbReference type="GeneID" id="97240647"/>
<gene>
    <name evidence="1" type="ORF">DCK97_23670</name>
</gene>
<dbReference type="Proteomes" id="UP000257706">
    <property type="component" value="Unassembled WGS sequence"/>
</dbReference>
<protein>
    <submittedName>
        <fullName evidence="1">Uncharacterized protein</fullName>
    </submittedName>
</protein>
<evidence type="ECO:0000313" key="2">
    <source>
        <dbReference type="Proteomes" id="UP000257706"/>
    </source>
</evidence>
<sequence>MSDADDITRLTAFSLGADGPAIRPAPVERAWMDATPQGFAYRCLPLAIANAWGWELLNPAGFTAVWTGDEAPAGVVVTPDDPAAAVPAVGHFGSGILTFHVPWLFRTAPEVALMVQGPVNRPKDAIAGLQGLVETGWSPFGFTMNWRFTRTDTPVRFEAGEPFAAIVPVLPALVEAMRPEIRPIASEPETERAHAAFVAGRSAFIEALDDEGSLERRAGWQKDYFRGRTPDGNAAGGPHRTKLKLAPFIRRDG</sequence>
<organism evidence="1 2">
    <name type="scientific">Tistrella mobilis</name>
    <dbReference type="NCBI Taxonomy" id="171437"/>
    <lineage>
        <taxon>Bacteria</taxon>
        <taxon>Pseudomonadati</taxon>
        <taxon>Pseudomonadota</taxon>
        <taxon>Alphaproteobacteria</taxon>
        <taxon>Geminicoccales</taxon>
        <taxon>Geminicoccaceae</taxon>
        <taxon>Tistrella</taxon>
    </lineage>
</organism>
<dbReference type="EMBL" id="DMAI01000386">
    <property type="protein sequence ID" value="HAE50415.1"/>
    <property type="molecule type" value="Genomic_DNA"/>
</dbReference>
<dbReference type="InterPro" id="IPR045709">
    <property type="entry name" value="DUF6065"/>
</dbReference>
<dbReference type="OrthoDB" id="8910986at2"/>
<comment type="caution">
    <text evidence="1">The sequence shown here is derived from an EMBL/GenBank/DDBJ whole genome shotgun (WGS) entry which is preliminary data.</text>
</comment>
<reference evidence="1 2" key="1">
    <citation type="journal article" date="2018" name="Nat. Biotechnol.">
        <title>A standardized bacterial taxonomy based on genome phylogeny substantially revises the tree of life.</title>
        <authorList>
            <person name="Parks D.H."/>
            <person name="Chuvochina M."/>
            <person name="Waite D.W."/>
            <person name="Rinke C."/>
            <person name="Skarshewski A."/>
            <person name="Chaumeil P.A."/>
            <person name="Hugenholtz P."/>
        </authorList>
    </citation>
    <scope>NUCLEOTIDE SEQUENCE [LARGE SCALE GENOMIC DNA]</scope>
    <source>
        <strain evidence="1">UBA8739</strain>
    </source>
</reference>
<dbReference type="Pfam" id="PF19541">
    <property type="entry name" value="DUF6065"/>
    <property type="match status" value="1"/>
</dbReference>
<dbReference type="RefSeq" id="WP_082828578.1">
    <property type="nucleotide sequence ID" value="NZ_CP121045.1"/>
</dbReference>